<evidence type="ECO:0000256" key="11">
    <source>
        <dbReference type="PIRNR" id="PIRNR000089"/>
    </source>
</evidence>
<dbReference type="InterPro" id="IPR033947">
    <property type="entry name" value="ETF_alpha_N"/>
</dbReference>
<evidence type="ECO:0000256" key="1">
    <source>
        <dbReference type="ARBA" id="ARBA00004305"/>
    </source>
</evidence>
<sequence length="346" mass="36066">MFSQPLRRALASTRHVRSYATPVSPNTLLFIEHSHGAIEPASLSALTAAHQLKGKITALVVGGEDAQVQKVVEEAKKLDGISKVVFTSASTYTNMLPEHLTPLVKLVLGSDSYTHVAAAHSTLAKSLLPRVAAQLDVPAISDVTSVTPESTGTTFTRPIYAGNAISTVRAPSSVPLTIFTARATAFPKAQVGNSSVEATQVDATSAVPGTEHLATKLAKSDRPDLAVAGRVVSGGRALKDAETFKKVIEPLADVLGAAVGASRAAVDAGYVDNSLQVGQTGKVVAPELYIAVGISGAIQHLAGMKDSKMIVAINKDPDAPIHQVADLGYVADLYEAVPQLTEKLKK</sequence>
<dbReference type="Gene3D" id="3.40.50.1220">
    <property type="entry name" value="TPP-binding domain"/>
    <property type="match status" value="1"/>
</dbReference>
<evidence type="ECO:0000256" key="5">
    <source>
        <dbReference type="ARBA" id="ARBA00022630"/>
    </source>
</evidence>
<keyword evidence="7" id="KW-0809">Transit peptide</keyword>
<organism evidence="14 15">
    <name type="scientific">Rhizoctonia solani 123E</name>
    <dbReference type="NCBI Taxonomy" id="1423351"/>
    <lineage>
        <taxon>Eukaryota</taxon>
        <taxon>Fungi</taxon>
        <taxon>Dikarya</taxon>
        <taxon>Basidiomycota</taxon>
        <taxon>Agaricomycotina</taxon>
        <taxon>Agaricomycetes</taxon>
        <taxon>Cantharellales</taxon>
        <taxon>Ceratobasidiaceae</taxon>
        <taxon>Rhizoctonia</taxon>
    </lineage>
</organism>
<dbReference type="PANTHER" id="PTHR43153">
    <property type="entry name" value="ELECTRON TRANSFER FLAVOPROTEIN ALPHA"/>
    <property type="match status" value="1"/>
</dbReference>
<dbReference type="InterPro" id="IPR014731">
    <property type="entry name" value="ETF_asu_C"/>
</dbReference>
<proteinExistence type="inferred from homology"/>
<feature type="binding site" evidence="12">
    <location>
        <begin position="262"/>
        <end position="263"/>
    </location>
    <ligand>
        <name>FAD</name>
        <dbReference type="ChEBI" id="CHEBI:57692"/>
    </ligand>
</feature>
<dbReference type="SMART" id="SM00893">
    <property type="entry name" value="ETF"/>
    <property type="match status" value="1"/>
</dbReference>
<comment type="similarity">
    <text evidence="2 11">Belongs to the ETF alpha-subunit/FixB family.</text>
</comment>
<dbReference type="InterPro" id="IPR014730">
    <property type="entry name" value="ETF_a/b_N"/>
</dbReference>
<dbReference type="InterPro" id="IPR014729">
    <property type="entry name" value="Rossmann-like_a/b/a_fold"/>
</dbReference>
<keyword evidence="8 11" id="KW-0249">Electron transport</keyword>
<dbReference type="InterPro" id="IPR001308">
    <property type="entry name" value="ETF_a/FixB"/>
</dbReference>
<dbReference type="SUPFAM" id="SSF52467">
    <property type="entry name" value="DHS-like NAD/FAD-binding domain"/>
    <property type="match status" value="1"/>
</dbReference>
<keyword evidence="6 11" id="KW-0274">FAD</keyword>
<dbReference type="PROSITE" id="PS00696">
    <property type="entry name" value="ETF_ALPHA"/>
    <property type="match status" value="1"/>
</dbReference>
<evidence type="ECO:0000256" key="3">
    <source>
        <dbReference type="ARBA" id="ARBA00011355"/>
    </source>
</evidence>
<dbReference type="GO" id="GO:0009055">
    <property type="term" value="F:electron transfer activity"/>
    <property type="evidence" value="ECO:0007669"/>
    <property type="project" value="InterPro"/>
</dbReference>
<dbReference type="Proteomes" id="UP000027456">
    <property type="component" value="Unassembled WGS sequence"/>
</dbReference>
<protein>
    <recommendedName>
        <fullName evidence="11">Probable electron transfer flavoprotein subunit alpha</fullName>
    </recommendedName>
</protein>
<feature type="binding site" evidence="12">
    <location>
        <position position="236"/>
    </location>
    <ligand>
        <name>FAD</name>
        <dbReference type="ChEBI" id="CHEBI:57692"/>
    </ligand>
</feature>
<comment type="function">
    <text evidence="10 11">The electron transfer flavoprotein serves as a specific electron acceptor for several dehydrogenases, including five acyl-CoA dehydrogenases, glutaryl-CoA and sarcosine dehydrogenase. It transfers the electrons to the main mitochondrial respiratory chain via ETF-ubiquinone oxidoreductase (ETF dehydrogenase).</text>
</comment>
<dbReference type="InterPro" id="IPR018206">
    <property type="entry name" value="ETF_asu_C_CS"/>
</dbReference>
<accession>A0A074RMZ4</accession>
<evidence type="ECO:0000256" key="12">
    <source>
        <dbReference type="PIRSR" id="PIRSR000089-1"/>
    </source>
</evidence>
<keyword evidence="4 11" id="KW-0813">Transport</keyword>
<dbReference type="GO" id="GO:0050660">
    <property type="term" value="F:flavin adenine dinucleotide binding"/>
    <property type="evidence" value="ECO:0007669"/>
    <property type="project" value="InterPro"/>
</dbReference>
<feature type="domain" description="Electron transfer flavoprotein alpha/beta-subunit N-terminal" evidence="13">
    <location>
        <begin position="27"/>
        <end position="211"/>
    </location>
</feature>
<gene>
    <name evidence="14" type="ORF">V565_219450</name>
</gene>
<dbReference type="GO" id="GO:0033539">
    <property type="term" value="P:fatty acid beta-oxidation using acyl-CoA dehydrogenase"/>
    <property type="evidence" value="ECO:0007669"/>
    <property type="project" value="TreeGrafter"/>
</dbReference>
<reference evidence="14 15" key="1">
    <citation type="submission" date="2013-12" db="EMBL/GenBank/DDBJ databases">
        <authorList>
            <person name="Cubeta M."/>
            <person name="Pakala S."/>
            <person name="Fedorova N."/>
            <person name="Thomas E."/>
            <person name="Dean R."/>
            <person name="Jabaji S."/>
            <person name="Neate S."/>
            <person name="Toda T."/>
            <person name="Tavantzis S."/>
            <person name="Vilgalys R."/>
            <person name="Bharathan N."/>
            <person name="Pakala S."/>
            <person name="Losada L.S."/>
            <person name="Zafar N."/>
            <person name="Nierman W."/>
        </authorList>
    </citation>
    <scope>NUCLEOTIDE SEQUENCE [LARGE SCALE GENOMIC DNA]</scope>
    <source>
        <strain evidence="14 15">123E</strain>
    </source>
</reference>
<dbReference type="Pfam" id="PF00766">
    <property type="entry name" value="ETF_alpha"/>
    <property type="match status" value="1"/>
</dbReference>
<dbReference type="EMBL" id="AZST01001290">
    <property type="protein sequence ID" value="KEP46088.1"/>
    <property type="molecule type" value="Genomic_DNA"/>
</dbReference>
<dbReference type="SUPFAM" id="SSF52402">
    <property type="entry name" value="Adenine nucleotide alpha hydrolases-like"/>
    <property type="match status" value="1"/>
</dbReference>
<evidence type="ECO:0000256" key="9">
    <source>
        <dbReference type="ARBA" id="ARBA00023128"/>
    </source>
</evidence>
<keyword evidence="9 11" id="KW-0496">Mitochondrion</keyword>
<dbReference type="OrthoDB" id="1715808at2759"/>
<evidence type="ECO:0000256" key="8">
    <source>
        <dbReference type="ARBA" id="ARBA00022982"/>
    </source>
</evidence>
<keyword evidence="5 11" id="KW-0285">Flavoprotein</keyword>
<evidence type="ECO:0000313" key="14">
    <source>
        <dbReference type="EMBL" id="KEP46088.1"/>
    </source>
</evidence>
<name>A0A074RMZ4_9AGAM</name>
<dbReference type="CDD" id="cd01715">
    <property type="entry name" value="ETF_alpha"/>
    <property type="match status" value="1"/>
</dbReference>
<comment type="cofactor">
    <cofactor evidence="11 12">
        <name>FAD</name>
        <dbReference type="ChEBI" id="CHEBI:57692"/>
    </cofactor>
    <text evidence="11 12">Binds 1 FAD per dimer.</text>
</comment>
<evidence type="ECO:0000313" key="15">
    <source>
        <dbReference type="Proteomes" id="UP000027456"/>
    </source>
</evidence>
<dbReference type="PANTHER" id="PTHR43153:SF1">
    <property type="entry name" value="ELECTRON TRANSFER FLAVOPROTEIN SUBUNIT ALPHA, MITOCHONDRIAL"/>
    <property type="match status" value="1"/>
</dbReference>
<feature type="binding site" evidence="12">
    <location>
        <begin position="293"/>
        <end position="300"/>
    </location>
    <ligand>
        <name>FAD</name>
        <dbReference type="ChEBI" id="CHEBI:57692"/>
    </ligand>
</feature>
<keyword evidence="15" id="KW-1185">Reference proteome</keyword>
<dbReference type="GO" id="GO:0005759">
    <property type="term" value="C:mitochondrial matrix"/>
    <property type="evidence" value="ECO:0007669"/>
    <property type="project" value="UniProtKB-SubCell"/>
</dbReference>
<dbReference type="InterPro" id="IPR029035">
    <property type="entry name" value="DHS-like_NAD/FAD-binding_dom"/>
</dbReference>
<dbReference type="STRING" id="1423351.A0A074RMZ4"/>
<evidence type="ECO:0000256" key="6">
    <source>
        <dbReference type="ARBA" id="ARBA00022827"/>
    </source>
</evidence>
<dbReference type="FunFam" id="3.40.50.1220:FF:000001">
    <property type="entry name" value="Electron transfer flavoprotein, alpha subunit"/>
    <property type="match status" value="1"/>
</dbReference>
<feature type="binding site" evidence="12">
    <location>
        <position position="314"/>
    </location>
    <ligand>
        <name>FAD</name>
        <dbReference type="ChEBI" id="CHEBI:57692"/>
    </ligand>
</feature>
<evidence type="ECO:0000259" key="13">
    <source>
        <dbReference type="SMART" id="SM00893"/>
    </source>
</evidence>
<comment type="caution">
    <text evidence="14">The sequence shown here is derived from an EMBL/GenBank/DDBJ whole genome shotgun (WGS) entry which is preliminary data.</text>
</comment>
<dbReference type="Gene3D" id="3.40.50.620">
    <property type="entry name" value="HUPs"/>
    <property type="match status" value="1"/>
</dbReference>
<feature type="binding site" evidence="12">
    <location>
        <begin position="276"/>
        <end position="280"/>
    </location>
    <ligand>
        <name>FAD</name>
        <dbReference type="ChEBI" id="CHEBI:57692"/>
    </ligand>
</feature>
<dbReference type="Pfam" id="PF01012">
    <property type="entry name" value="ETF"/>
    <property type="match status" value="1"/>
</dbReference>
<evidence type="ECO:0000256" key="7">
    <source>
        <dbReference type="ARBA" id="ARBA00022946"/>
    </source>
</evidence>
<comment type="subcellular location">
    <subcellularLocation>
        <location evidence="1 11">Mitochondrion matrix</location>
    </subcellularLocation>
</comment>
<dbReference type="HOGENOM" id="CLU_034178_0_0_1"/>
<evidence type="ECO:0000256" key="4">
    <source>
        <dbReference type="ARBA" id="ARBA00022448"/>
    </source>
</evidence>
<comment type="subunit">
    <text evidence="3 11">Heterodimer of an alpha and a beta subunit.</text>
</comment>
<dbReference type="PIRSF" id="PIRSF000089">
    <property type="entry name" value="Electra_flavoP_a"/>
    <property type="match status" value="1"/>
</dbReference>
<evidence type="ECO:0000256" key="2">
    <source>
        <dbReference type="ARBA" id="ARBA00005817"/>
    </source>
</evidence>
<dbReference type="AlphaFoldDB" id="A0A074RMZ4"/>
<evidence type="ECO:0000256" key="10">
    <source>
        <dbReference type="ARBA" id="ARBA00025416"/>
    </source>
</evidence>